<sequence length="93" mass="10509">VNWCEYNTLGQPYLIPRDGDGIRNPETQLLYLNVIPRVTTTLTDDFAFLSRFTDRNYNPGAPQFDQTLDDGNDMDGTDDDNGNDNIDNDVYAA</sequence>
<name>A0A923T768_9BACT</name>
<protein>
    <submittedName>
        <fullName evidence="2">Uncharacterized protein</fullName>
    </submittedName>
</protein>
<evidence type="ECO:0000256" key="1">
    <source>
        <dbReference type="SAM" id="MobiDB-lite"/>
    </source>
</evidence>
<evidence type="ECO:0000313" key="3">
    <source>
        <dbReference type="Proteomes" id="UP000650081"/>
    </source>
</evidence>
<dbReference type="EMBL" id="JACSIT010000001">
    <property type="protein sequence ID" value="MBC6992533.1"/>
    <property type="molecule type" value="Genomic_DNA"/>
</dbReference>
<dbReference type="Proteomes" id="UP000650081">
    <property type="component" value="Unassembled WGS sequence"/>
</dbReference>
<feature type="compositionally biased region" description="Acidic residues" evidence="1">
    <location>
        <begin position="67"/>
        <end position="82"/>
    </location>
</feature>
<dbReference type="AlphaFoldDB" id="A0A923T768"/>
<feature type="region of interest" description="Disordered" evidence="1">
    <location>
        <begin position="55"/>
        <end position="93"/>
    </location>
</feature>
<gene>
    <name evidence="2" type="ORF">H9S92_00005</name>
</gene>
<feature type="non-terminal residue" evidence="2">
    <location>
        <position position="1"/>
    </location>
</feature>
<dbReference type="RefSeq" id="WP_187464684.1">
    <property type="nucleotide sequence ID" value="NZ_JACSIT010000001.1"/>
</dbReference>
<keyword evidence="3" id="KW-1185">Reference proteome</keyword>
<organism evidence="2 3">
    <name type="scientific">Neolewinella lacunae</name>
    <dbReference type="NCBI Taxonomy" id="1517758"/>
    <lineage>
        <taxon>Bacteria</taxon>
        <taxon>Pseudomonadati</taxon>
        <taxon>Bacteroidota</taxon>
        <taxon>Saprospiria</taxon>
        <taxon>Saprospirales</taxon>
        <taxon>Lewinellaceae</taxon>
        <taxon>Neolewinella</taxon>
    </lineage>
</organism>
<proteinExistence type="predicted"/>
<evidence type="ECO:0000313" key="2">
    <source>
        <dbReference type="EMBL" id="MBC6992533.1"/>
    </source>
</evidence>
<feature type="non-terminal residue" evidence="2">
    <location>
        <position position="93"/>
    </location>
</feature>
<feature type="compositionally biased region" description="Low complexity" evidence="1">
    <location>
        <begin position="83"/>
        <end position="93"/>
    </location>
</feature>
<accession>A0A923T768</accession>
<comment type="caution">
    <text evidence="2">The sequence shown here is derived from an EMBL/GenBank/DDBJ whole genome shotgun (WGS) entry which is preliminary data.</text>
</comment>
<reference evidence="2" key="1">
    <citation type="submission" date="2020-08" db="EMBL/GenBank/DDBJ databases">
        <title>Lewinella bacteria from marine environments.</title>
        <authorList>
            <person name="Zhong Y."/>
        </authorList>
    </citation>
    <scope>NUCLEOTIDE SEQUENCE</scope>
    <source>
        <strain evidence="2">KCTC 42187</strain>
    </source>
</reference>